<organism evidence="2">
    <name type="scientific">Panicum hallii</name>
    <dbReference type="NCBI Taxonomy" id="206008"/>
    <lineage>
        <taxon>Eukaryota</taxon>
        <taxon>Viridiplantae</taxon>
        <taxon>Streptophyta</taxon>
        <taxon>Embryophyta</taxon>
        <taxon>Tracheophyta</taxon>
        <taxon>Spermatophyta</taxon>
        <taxon>Magnoliopsida</taxon>
        <taxon>Liliopsida</taxon>
        <taxon>Poales</taxon>
        <taxon>Poaceae</taxon>
        <taxon>PACMAD clade</taxon>
        <taxon>Panicoideae</taxon>
        <taxon>Panicodae</taxon>
        <taxon>Paniceae</taxon>
        <taxon>Panicinae</taxon>
        <taxon>Panicum</taxon>
        <taxon>Panicum sect. Panicum</taxon>
    </lineage>
</organism>
<proteinExistence type="predicted"/>
<dbReference type="AlphaFoldDB" id="A0A2S3IA37"/>
<feature type="region of interest" description="Disordered" evidence="1">
    <location>
        <begin position="143"/>
        <end position="170"/>
    </location>
</feature>
<evidence type="ECO:0000256" key="1">
    <source>
        <dbReference type="SAM" id="MobiDB-lite"/>
    </source>
</evidence>
<dbReference type="Proteomes" id="UP000243499">
    <property type="component" value="Chromosome 7"/>
</dbReference>
<sequence>MGSGQRRDRGARLGRRAPMDLKEGRQASGGRAGGPPSRLTCNMGRPRRVSFAVDGPPQPQTATCCTALQRGFAPDSRVQARYAPVRTPASAALTQVGEDDDRQPQSAKNPGGGGGAEEMVAAAGAVRMWKSAVEDVDVAQLAETPRLRRSGGVRRDWSFENLHAGKNAAA</sequence>
<name>A0A2S3IA37_9POAL</name>
<evidence type="ECO:0000313" key="2">
    <source>
        <dbReference type="EMBL" id="PAN39944.1"/>
    </source>
</evidence>
<dbReference type="PANTHER" id="PTHR36019:SF3">
    <property type="entry name" value="PLANT_PROTEIN"/>
    <property type="match status" value="1"/>
</dbReference>
<dbReference type="Gramene" id="PAN39944">
    <property type="protein sequence ID" value="PAN39944"/>
    <property type="gene ID" value="PAHAL_7G280400"/>
</dbReference>
<dbReference type="PANTHER" id="PTHR36019">
    <property type="entry name" value="PLANT/PROTEIN"/>
    <property type="match status" value="1"/>
</dbReference>
<dbReference type="EMBL" id="CM008052">
    <property type="protein sequence ID" value="PAN39944.1"/>
    <property type="molecule type" value="Genomic_DNA"/>
</dbReference>
<reference evidence="2" key="1">
    <citation type="submission" date="2018-04" db="EMBL/GenBank/DDBJ databases">
        <title>WGS assembly of Panicum hallii.</title>
        <authorList>
            <person name="Lovell J."/>
            <person name="Jenkins J."/>
            <person name="Lowry D."/>
            <person name="Mamidi S."/>
            <person name="Sreedasyam A."/>
            <person name="Weng X."/>
            <person name="Barry K."/>
            <person name="Bonette J."/>
            <person name="Campitelli B."/>
            <person name="Daum C."/>
            <person name="Gordon S."/>
            <person name="Gould B."/>
            <person name="Lipzen A."/>
            <person name="Macqueen A."/>
            <person name="Palacio-Mejia J."/>
            <person name="Plott C."/>
            <person name="Shakirov E."/>
            <person name="Shu S."/>
            <person name="Yoshinaga Y."/>
            <person name="Zane M."/>
            <person name="Rokhsar D."/>
            <person name="Grimwood J."/>
            <person name="Schmutz J."/>
            <person name="Juenger T."/>
        </authorList>
    </citation>
    <scope>NUCLEOTIDE SEQUENCE [LARGE SCALE GENOMIC DNA]</scope>
    <source>
        <strain evidence="2">FIL2</strain>
    </source>
</reference>
<feature type="compositionally biased region" description="Basic and acidic residues" evidence="1">
    <location>
        <begin position="1"/>
        <end position="25"/>
    </location>
</feature>
<gene>
    <name evidence="2" type="ORF">PAHAL_7G280400</name>
</gene>
<protein>
    <submittedName>
        <fullName evidence="2">Uncharacterized protein</fullName>
    </submittedName>
</protein>
<feature type="region of interest" description="Disordered" evidence="1">
    <location>
        <begin position="1"/>
        <end position="43"/>
    </location>
</feature>
<feature type="region of interest" description="Disordered" evidence="1">
    <location>
        <begin position="85"/>
        <end position="119"/>
    </location>
</feature>
<accession>A0A2S3IA37</accession>